<evidence type="ECO:0000313" key="2">
    <source>
        <dbReference type="Proteomes" id="UP000075886"/>
    </source>
</evidence>
<accession>A0A182Q8W1</accession>
<dbReference type="Proteomes" id="UP000075886">
    <property type="component" value="Unassembled WGS sequence"/>
</dbReference>
<organism evidence="1 2">
    <name type="scientific">Anopheles farauti</name>
    <dbReference type="NCBI Taxonomy" id="69004"/>
    <lineage>
        <taxon>Eukaryota</taxon>
        <taxon>Metazoa</taxon>
        <taxon>Ecdysozoa</taxon>
        <taxon>Arthropoda</taxon>
        <taxon>Hexapoda</taxon>
        <taxon>Insecta</taxon>
        <taxon>Pterygota</taxon>
        <taxon>Neoptera</taxon>
        <taxon>Endopterygota</taxon>
        <taxon>Diptera</taxon>
        <taxon>Nematocera</taxon>
        <taxon>Culicoidea</taxon>
        <taxon>Culicidae</taxon>
        <taxon>Anophelinae</taxon>
        <taxon>Anopheles</taxon>
    </lineage>
</organism>
<protein>
    <submittedName>
        <fullName evidence="1">Uncharacterized protein</fullName>
    </submittedName>
</protein>
<evidence type="ECO:0000313" key="1">
    <source>
        <dbReference type="EnsemblMetazoa" id="AFAF005381-PA"/>
    </source>
</evidence>
<sequence length="192" mass="22147">MLTGWRIPRTTRPRTRTTTCSVAVTYQAATRTVGQRTRRTNRRTERVRAAAATRTIRCWSRTTAIPSRPFDNIASSCGTPRLSCCGRRTVPCCCFWLYFLSKCTRRFSYFSKPVPVPQEPLYHHRRMLAEVKNALFTLAARWGLSRSVKQMRLKTAQQSENIKSNPESPKRSWAVEILGVYLLQCADERLEI</sequence>
<keyword evidence="2" id="KW-1185">Reference proteome</keyword>
<reference evidence="2" key="1">
    <citation type="submission" date="2014-01" db="EMBL/GenBank/DDBJ databases">
        <title>The Genome Sequence of Anopheles farauti FAR1 (V2).</title>
        <authorList>
            <consortium name="The Broad Institute Genomics Platform"/>
            <person name="Neafsey D.E."/>
            <person name="Besansky N."/>
            <person name="Howell P."/>
            <person name="Walton C."/>
            <person name="Young S.K."/>
            <person name="Zeng Q."/>
            <person name="Gargeya S."/>
            <person name="Fitzgerald M."/>
            <person name="Haas B."/>
            <person name="Abouelleil A."/>
            <person name="Allen A.W."/>
            <person name="Alvarado L."/>
            <person name="Arachchi H.M."/>
            <person name="Berlin A.M."/>
            <person name="Chapman S.B."/>
            <person name="Gainer-Dewar J."/>
            <person name="Goldberg J."/>
            <person name="Griggs A."/>
            <person name="Gujja S."/>
            <person name="Hansen M."/>
            <person name="Howarth C."/>
            <person name="Imamovic A."/>
            <person name="Ireland A."/>
            <person name="Larimer J."/>
            <person name="McCowan C."/>
            <person name="Murphy C."/>
            <person name="Pearson M."/>
            <person name="Poon T.W."/>
            <person name="Priest M."/>
            <person name="Roberts A."/>
            <person name="Saif S."/>
            <person name="Shea T."/>
            <person name="Sisk P."/>
            <person name="Sykes S."/>
            <person name="Wortman J."/>
            <person name="Nusbaum C."/>
            <person name="Birren B."/>
        </authorList>
    </citation>
    <scope>NUCLEOTIDE SEQUENCE [LARGE SCALE GENOMIC DNA]</scope>
    <source>
        <strain evidence="2">FAR1</strain>
    </source>
</reference>
<dbReference type="EnsemblMetazoa" id="AFAF005381-RA">
    <property type="protein sequence ID" value="AFAF005381-PA"/>
    <property type="gene ID" value="AFAF005381"/>
</dbReference>
<name>A0A182Q8W1_9DIPT</name>
<dbReference type="VEuPathDB" id="VectorBase:AFAF005381"/>
<proteinExistence type="predicted"/>
<reference evidence="1" key="2">
    <citation type="submission" date="2020-05" db="UniProtKB">
        <authorList>
            <consortium name="EnsemblMetazoa"/>
        </authorList>
    </citation>
    <scope>IDENTIFICATION</scope>
    <source>
        <strain evidence="1">FAR1</strain>
    </source>
</reference>
<dbReference type="EMBL" id="AXCN02001144">
    <property type="status" value="NOT_ANNOTATED_CDS"/>
    <property type="molecule type" value="Genomic_DNA"/>
</dbReference>
<dbReference type="AlphaFoldDB" id="A0A182Q8W1"/>